<evidence type="ECO:0000313" key="1">
    <source>
        <dbReference type="EMBL" id="PHZ15669.1"/>
    </source>
</evidence>
<proteinExistence type="predicted"/>
<dbReference type="Proteomes" id="UP000242254">
    <property type="component" value="Unassembled WGS sequence"/>
</dbReference>
<sequence>MSKVEDKSKKLLIGTLVFNGLVTSSIRLYQIHPTEEAPNKSTERSVKSSKLPIHMILVPSLDKLDHDLLAQERMSAPDKGQADPTHDFIVASSALVNVVDSMRFEKDFLKKGVLLENLFSDEYTLNIIGNSEVEGLLVELAEIYTQQLKAANEGIKNTMVDCLKGLGAE</sequence>
<gene>
    <name evidence="1" type="ORF">RHIMIDRAFT_290018</name>
</gene>
<accession>A0A2G4T3U7</accession>
<dbReference type="AlphaFoldDB" id="A0A2G4T3U7"/>
<keyword evidence="2" id="KW-1185">Reference proteome</keyword>
<evidence type="ECO:0000313" key="2">
    <source>
        <dbReference type="Proteomes" id="UP000242254"/>
    </source>
</evidence>
<name>A0A2G4T3U7_RHIZD</name>
<dbReference type="EMBL" id="KZ303844">
    <property type="protein sequence ID" value="PHZ15669.1"/>
    <property type="molecule type" value="Genomic_DNA"/>
</dbReference>
<reference evidence="1 2" key="1">
    <citation type="journal article" date="2016" name="Proc. Natl. Acad. Sci. U.S.A.">
        <title>Lipid metabolic changes in an early divergent fungus govern the establishment of a mutualistic symbiosis with endobacteria.</title>
        <authorList>
            <person name="Lastovetsky O.A."/>
            <person name="Gaspar M.L."/>
            <person name="Mondo S.J."/>
            <person name="LaButti K.M."/>
            <person name="Sandor L."/>
            <person name="Grigoriev I.V."/>
            <person name="Henry S.A."/>
            <person name="Pawlowska T.E."/>
        </authorList>
    </citation>
    <scope>NUCLEOTIDE SEQUENCE [LARGE SCALE GENOMIC DNA]</scope>
    <source>
        <strain evidence="1 2">ATCC 52813</strain>
    </source>
</reference>
<protein>
    <submittedName>
        <fullName evidence="1">Uncharacterized protein</fullName>
    </submittedName>
</protein>
<dbReference type="RefSeq" id="XP_023469377.1">
    <property type="nucleotide sequence ID" value="XM_023613701.1"/>
</dbReference>
<dbReference type="GeneID" id="35444690"/>
<organism evidence="1 2">
    <name type="scientific">Rhizopus microsporus ATCC 52813</name>
    <dbReference type="NCBI Taxonomy" id="1340429"/>
    <lineage>
        <taxon>Eukaryota</taxon>
        <taxon>Fungi</taxon>
        <taxon>Fungi incertae sedis</taxon>
        <taxon>Mucoromycota</taxon>
        <taxon>Mucoromycotina</taxon>
        <taxon>Mucoromycetes</taxon>
        <taxon>Mucorales</taxon>
        <taxon>Mucorineae</taxon>
        <taxon>Rhizopodaceae</taxon>
        <taxon>Rhizopus</taxon>
    </lineage>
</organism>